<dbReference type="SUPFAM" id="SSF55920">
    <property type="entry name" value="Creatinase/aminopeptidase"/>
    <property type="match status" value="1"/>
</dbReference>
<feature type="domain" description="Creatinase N-terminal" evidence="5">
    <location>
        <begin position="28"/>
        <end position="152"/>
    </location>
</feature>
<feature type="domain" description="Peptidase M24" evidence="4">
    <location>
        <begin position="333"/>
        <end position="550"/>
    </location>
</feature>
<comment type="similarity">
    <text evidence="1">Belongs to the peptidase M24B family.</text>
</comment>
<dbReference type="InterPro" id="IPR032416">
    <property type="entry name" value="Peptidase_M24_C"/>
</dbReference>
<gene>
    <name evidence="7" type="ORF">BXY39_3631</name>
</gene>
<dbReference type="SUPFAM" id="SSF53092">
    <property type="entry name" value="Creatinase/prolidase N-terminal domain"/>
    <property type="match status" value="1"/>
</dbReference>
<evidence type="ECO:0000259" key="5">
    <source>
        <dbReference type="Pfam" id="PF01321"/>
    </source>
</evidence>
<reference evidence="7 8" key="1">
    <citation type="submission" date="2018-10" db="EMBL/GenBank/DDBJ databases">
        <title>Genomic Encyclopedia of Archaeal and Bacterial Type Strains, Phase II (KMG-II): from individual species to whole genera.</title>
        <authorList>
            <person name="Goeker M."/>
        </authorList>
    </citation>
    <scope>NUCLEOTIDE SEQUENCE [LARGE SCALE GENOMIC DNA]</scope>
    <source>
        <strain evidence="7 8">DSM 25217</strain>
    </source>
</reference>
<evidence type="ECO:0000313" key="7">
    <source>
        <dbReference type="EMBL" id="RMB01447.1"/>
    </source>
</evidence>
<dbReference type="InterPro" id="IPR033740">
    <property type="entry name" value="Pept_M24B"/>
</dbReference>
<name>A0A3M0BYC4_9PROT</name>
<dbReference type="Gene3D" id="3.40.350.10">
    <property type="entry name" value="Creatinase/prolidase N-terminal domain"/>
    <property type="match status" value="2"/>
</dbReference>
<protein>
    <submittedName>
        <fullName evidence="7">Xaa-Pro aminopeptidase</fullName>
    </submittedName>
</protein>
<keyword evidence="7" id="KW-0645">Protease</keyword>
<evidence type="ECO:0000256" key="1">
    <source>
        <dbReference type="ARBA" id="ARBA00008766"/>
    </source>
</evidence>
<dbReference type="EMBL" id="REFR01000016">
    <property type="protein sequence ID" value="RMB01447.1"/>
    <property type="molecule type" value="Genomic_DNA"/>
</dbReference>
<evidence type="ECO:0000256" key="3">
    <source>
        <dbReference type="ARBA" id="ARBA00022801"/>
    </source>
</evidence>
<evidence type="ECO:0000256" key="2">
    <source>
        <dbReference type="ARBA" id="ARBA00022723"/>
    </source>
</evidence>
<proteinExistence type="inferred from homology"/>
<keyword evidence="3" id="KW-0378">Hydrolase</keyword>
<dbReference type="GO" id="GO:0005737">
    <property type="term" value="C:cytoplasm"/>
    <property type="evidence" value="ECO:0007669"/>
    <property type="project" value="UniProtKB-ARBA"/>
</dbReference>
<keyword evidence="7" id="KW-0031">Aminopeptidase</keyword>
<dbReference type="Gene3D" id="3.90.230.10">
    <property type="entry name" value="Creatinase/methionine aminopeptidase superfamily"/>
    <property type="match status" value="1"/>
</dbReference>
<dbReference type="Pfam" id="PF00557">
    <property type="entry name" value="Peptidase_M24"/>
    <property type="match status" value="1"/>
</dbReference>
<dbReference type="InterPro" id="IPR036005">
    <property type="entry name" value="Creatinase/aminopeptidase-like"/>
</dbReference>
<dbReference type="Pfam" id="PF16189">
    <property type="entry name" value="Creatinase_N_2"/>
    <property type="match status" value="1"/>
</dbReference>
<dbReference type="PANTHER" id="PTHR43763">
    <property type="entry name" value="XAA-PRO AMINOPEPTIDASE 1"/>
    <property type="match status" value="1"/>
</dbReference>
<dbReference type="GO" id="GO:0070006">
    <property type="term" value="F:metalloaminopeptidase activity"/>
    <property type="evidence" value="ECO:0007669"/>
    <property type="project" value="InterPro"/>
</dbReference>
<dbReference type="GO" id="GO:0046872">
    <property type="term" value="F:metal ion binding"/>
    <property type="evidence" value="ECO:0007669"/>
    <property type="project" value="UniProtKB-KW"/>
</dbReference>
<dbReference type="InterPro" id="IPR029149">
    <property type="entry name" value="Creatin/AminoP/Spt16_N"/>
</dbReference>
<keyword evidence="2" id="KW-0479">Metal-binding</keyword>
<evidence type="ECO:0000259" key="6">
    <source>
        <dbReference type="Pfam" id="PF16188"/>
    </source>
</evidence>
<accession>A0A3M0BYC4</accession>
<dbReference type="Proteomes" id="UP000271227">
    <property type="component" value="Unassembled WGS sequence"/>
</dbReference>
<dbReference type="OrthoDB" id="9806388at2"/>
<feature type="domain" description="Peptidase M24 C-terminal" evidence="6">
    <location>
        <begin position="559"/>
        <end position="619"/>
    </location>
</feature>
<dbReference type="InterPro" id="IPR050422">
    <property type="entry name" value="X-Pro_aminopeptidase_P"/>
</dbReference>
<dbReference type="Pfam" id="PF16188">
    <property type="entry name" value="Peptidase_M24_C"/>
    <property type="match status" value="1"/>
</dbReference>
<dbReference type="InterPro" id="IPR000587">
    <property type="entry name" value="Creatinase_N"/>
</dbReference>
<dbReference type="InParanoid" id="A0A3M0BYC4"/>
<organism evidence="7 8">
    <name type="scientific">Eilatimonas milleporae</name>
    <dbReference type="NCBI Taxonomy" id="911205"/>
    <lineage>
        <taxon>Bacteria</taxon>
        <taxon>Pseudomonadati</taxon>
        <taxon>Pseudomonadota</taxon>
        <taxon>Alphaproteobacteria</taxon>
        <taxon>Kordiimonadales</taxon>
        <taxon>Kordiimonadaceae</taxon>
        <taxon>Eilatimonas</taxon>
    </lineage>
</organism>
<dbReference type="CDD" id="cd01085">
    <property type="entry name" value="APP"/>
    <property type="match status" value="1"/>
</dbReference>
<dbReference type="PANTHER" id="PTHR43763:SF6">
    <property type="entry name" value="XAA-PRO AMINOPEPTIDASE 1"/>
    <property type="match status" value="1"/>
</dbReference>
<dbReference type="FunFam" id="3.90.230.10:FF:000009">
    <property type="entry name" value="xaa-Pro aminopeptidase 2"/>
    <property type="match status" value="1"/>
</dbReference>
<evidence type="ECO:0000313" key="8">
    <source>
        <dbReference type="Proteomes" id="UP000271227"/>
    </source>
</evidence>
<dbReference type="AlphaFoldDB" id="A0A3M0BYC4"/>
<keyword evidence="8" id="KW-1185">Reference proteome</keyword>
<sequence length="623" mass="68819">MHDTDINAGQAAIDRALPAGPSSVHADRMDHLRGELARRALDGFIIPLTDEHMSEYVGDYAQRLAYMTGFTGSAGTAVVLRDKAAIFVDGRYTLQVEDQVDHTLFERCHMEAYPLDSWIIDNASAKARIGYDPTLCTPDWVQKVGKTLRDASLRFETVDDNPVDTIWHDRPAPSLAPAIAHDDDFAGISAAAKRDDIASLLKNKKADCAVLTMLDSVAWAFNIRGRDVPHTPVTHAFGLLNADGTAILFIDERKIDTDLRTHLGNSVRIEPRERFYETLTQLGGAGKRVLVDPAVANAKVVSTLENSGAVIVEDRDPCSLPKARKNATEQTGTRNAHIRDGAALTEFLAWLDTAIEDGAAVEGRLDELGLVDRLWDFRQKRNHVADSSFDTISGSGPNGAVIHYRVTEETNRKLQMGDLYLLDSGAQYLDGTTDVTRTIPVGQPTQAMQTHFTLVLKGHIQLALTRFPMGTSGQALDGIARRPLWQAGLDYDHGTGHGVGSFLGVHEGPQRIAKFGTDIPLEEGMILSNEPGYYKTGAYGIRIENLILVQRSEKEEERPMLFFETLTLVPIDRRLIRIDLLSDAETDWVNQYHDRVRTLITPHVEDSARAWLEHATAPLPART</sequence>
<comment type="caution">
    <text evidence="7">The sequence shown here is derived from an EMBL/GenBank/DDBJ whole genome shotgun (WGS) entry which is preliminary data.</text>
</comment>
<dbReference type="InterPro" id="IPR000994">
    <property type="entry name" value="Pept_M24"/>
</dbReference>
<evidence type="ECO:0000259" key="4">
    <source>
        <dbReference type="Pfam" id="PF00557"/>
    </source>
</evidence>
<dbReference type="Pfam" id="PF01321">
    <property type="entry name" value="Creatinase_N"/>
    <property type="match status" value="1"/>
</dbReference>